<proteinExistence type="predicted"/>
<name>A0A8J3RW51_PLARO</name>
<evidence type="ECO:0000313" key="2">
    <source>
        <dbReference type="EMBL" id="GIH81775.1"/>
    </source>
</evidence>
<dbReference type="AlphaFoldDB" id="A0A8J3RW51"/>
<accession>A0A8J3RW51</accession>
<dbReference type="Proteomes" id="UP000655044">
    <property type="component" value="Unassembled WGS sequence"/>
</dbReference>
<comment type="caution">
    <text evidence="2">The sequence shown here is derived from an EMBL/GenBank/DDBJ whole genome shotgun (WGS) entry which is preliminary data.</text>
</comment>
<gene>
    <name evidence="2" type="ORF">Pro02_01830</name>
</gene>
<evidence type="ECO:0000256" key="1">
    <source>
        <dbReference type="SAM" id="MobiDB-lite"/>
    </source>
</evidence>
<evidence type="ECO:0000313" key="3">
    <source>
        <dbReference type="Proteomes" id="UP000655044"/>
    </source>
</evidence>
<organism evidence="2 3">
    <name type="scientific">Planobispora rosea</name>
    <dbReference type="NCBI Taxonomy" id="35762"/>
    <lineage>
        <taxon>Bacteria</taxon>
        <taxon>Bacillati</taxon>
        <taxon>Actinomycetota</taxon>
        <taxon>Actinomycetes</taxon>
        <taxon>Streptosporangiales</taxon>
        <taxon>Streptosporangiaceae</taxon>
        <taxon>Planobispora</taxon>
    </lineage>
</organism>
<protein>
    <submittedName>
        <fullName evidence="2">Uncharacterized protein</fullName>
    </submittedName>
</protein>
<dbReference type="EMBL" id="BOOI01000001">
    <property type="protein sequence ID" value="GIH81775.1"/>
    <property type="molecule type" value="Genomic_DNA"/>
</dbReference>
<feature type="compositionally biased region" description="Acidic residues" evidence="1">
    <location>
        <begin position="89"/>
        <end position="112"/>
    </location>
</feature>
<reference evidence="2" key="1">
    <citation type="submission" date="2021-01" db="EMBL/GenBank/DDBJ databases">
        <title>Whole genome shotgun sequence of Planobispora rosea NBRC 15558.</title>
        <authorList>
            <person name="Komaki H."/>
            <person name="Tamura T."/>
        </authorList>
    </citation>
    <scope>NUCLEOTIDE SEQUENCE</scope>
    <source>
        <strain evidence="2">NBRC 15558</strain>
    </source>
</reference>
<keyword evidence="3" id="KW-1185">Reference proteome</keyword>
<feature type="region of interest" description="Disordered" evidence="1">
    <location>
        <begin position="30"/>
        <end position="55"/>
    </location>
</feature>
<feature type="region of interest" description="Disordered" evidence="1">
    <location>
        <begin position="67"/>
        <end position="138"/>
    </location>
</feature>
<sequence>MTAIRWCPFATGVWAWAIRVRRSISAADSAGMNRLPDSNQTSRLQPPEGSGRRLVSRCSAVSGIVSGPVSVWASGRSPGRVPGGRPDGDPDEDPGGDVDGDGGTDADPDPDGADPAGDTGWIRGERSVMTGVLSRRTV</sequence>